<accession>A0A9Q5I119</accession>
<feature type="active site" evidence="10">
    <location>
        <position position="436"/>
    </location>
</feature>
<dbReference type="Pfam" id="PF03051">
    <property type="entry name" value="Peptidase_C1_2"/>
    <property type="match status" value="1"/>
</dbReference>
<reference evidence="11" key="1">
    <citation type="submission" date="2016-06" db="EMBL/GenBank/DDBJ databases">
        <title>Draft Genome sequence of the fungus Inonotus baumii.</title>
        <authorList>
            <person name="Zhu H."/>
            <person name="Lin W."/>
        </authorList>
    </citation>
    <scope>NUCLEOTIDE SEQUENCE</scope>
    <source>
        <strain evidence="11">821</strain>
    </source>
</reference>
<keyword evidence="5 9" id="KW-0378">Hydrolase</keyword>
<comment type="caution">
    <text evidence="11">The sequence shown here is derived from an EMBL/GenBank/DDBJ whole genome shotgun (WGS) entry which is preliminary data.</text>
</comment>
<dbReference type="SUPFAM" id="SSF54001">
    <property type="entry name" value="Cysteine proteinases"/>
    <property type="match status" value="1"/>
</dbReference>
<dbReference type="Proteomes" id="UP000757232">
    <property type="component" value="Unassembled WGS sequence"/>
</dbReference>
<evidence type="ECO:0000256" key="10">
    <source>
        <dbReference type="PIRSR" id="PIRSR005700-1"/>
    </source>
</evidence>
<evidence type="ECO:0000256" key="2">
    <source>
        <dbReference type="ARBA" id="ARBA00012465"/>
    </source>
</evidence>
<dbReference type="EC" id="3.4.22.40" evidence="2 9"/>
<dbReference type="CDD" id="cd00585">
    <property type="entry name" value="Peptidase_C1B"/>
    <property type="match status" value="1"/>
</dbReference>
<dbReference type="Gene3D" id="3.90.70.10">
    <property type="entry name" value="Cysteine proteinases"/>
    <property type="match status" value="1"/>
</dbReference>
<keyword evidence="4 9" id="KW-0645">Protease</keyword>
<dbReference type="OrthoDB" id="2666448at2759"/>
<dbReference type="PANTHER" id="PTHR10363">
    <property type="entry name" value="BLEOMYCIN HYDROLASE"/>
    <property type="match status" value="1"/>
</dbReference>
<gene>
    <name evidence="11" type="ORF">A7U60_g3061</name>
</gene>
<dbReference type="GO" id="GO:0043418">
    <property type="term" value="P:homocysteine catabolic process"/>
    <property type="evidence" value="ECO:0007669"/>
    <property type="project" value="TreeGrafter"/>
</dbReference>
<proteinExistence type="inferred from homology"/>
<dbReference type="GO" id="GO:0005739">
    <property type="term" value="C:mitochondrion"/>
    <property type="evidence" value="ECO:0007669"/>
    <property type="project" value="UniProtKB-SubCell"/>
</dbReference>
<keyword evidence="12" id="KW-1185">Reference proteome</keyword>
<dbReference type="PROSITE" id="PS00139">
    <property type="entry name" value="THIOL_PROTEASE_CYS"/>
    <property type="match status" value="1"/>
</dbReference>
<comment type="function">
    <text evidence="7">The normal physiological role of the enzyme is unknown, but it is not essential for the viability of yeast cells. Has aminopeptidase activity, shortening substrate peptides sequentially by 1 amino acid. Has bleomycin hydrolase activity, which can protect the cell from the toxic effects of bleomycin. Has homocysteine-thiolactonase activity, protecting the cell against homocysteine toxicity. Acts as a repressor in the GAL4 regulatory system, but this does not require either the peptidase or nucleic acid-binding activities.</text>
</comment>
<dbReference type="PIRSF" id="PIRSF005700">
    <property type="entry name" value="PepC"/>
    <property type="match status" value="1"/>
</dbReference>
<evidence type="ECO:0000313" key="12">
    <source>
        <dbReference type="Proteomes" id="UP000757232"/>
    </source>
</evidence>
<organism evidence="11 12">
    <name type="scientific">Sanghuangporus baumii</name>
    <name type="common">Phellinus baumii</name>
    <dbReference type="NCBI Taxonomy" id="108892"/>
    <lineage>
        <taxon>Eukaryota</taxon>
        <taxon>Fungi</taxon>
        <taxon>Dikarya</taxon>
        <taxon>Basidiomycota</taxon>
        <taxon>Agaricomycotina</taxon>
        <taxon>Agaricomycetes</taxon>
        <taxon>Hymenochaetales</taxon>
        <taxon>Hymenochaetaceae</taxon>
        <taxon>Sanghuangporus</taxon>
    </lineage>
</organism>
<keyword evidence="9" id="KW-0496">Mitochondrion</keyword>
<evidence type="ECO:0000256" key="5">
    <source>
        <dbReference type="ARBA" id="ARBA00022801"/>
    </source>
</evidence>
<name>A0A9Q5I119_SANBA</name>
<comment type="similarity">
    <text evidence="9">Belongs to the peptidase C1 family.</text>
</comment>
<feature type="active site" evidence="10">
    <location>
        <position position="413"/>
    </location>
</feature>
<keyword evidence="6 9" id="KW-0788">Thiol protease</keyword>
<evidence type="ECO:0000256" key="8">
    <source>
        <dbReference type="ARBA" id="ARBA00026080"/>
    </source>
</evidence>
<dbReference type="AlphaFoldDB" id="A0A9Q5I119"/>
<evidence type="ECO:0000313" key="11">
    <source>
        <dbReference type="EMBL" id="OCB89713.1"/>
    </source>
</evidence>
<keyword evidence="9" id="KW-0963">Cytoplasm</keyword>
<dbReference type="GO" id="GO:0004197">
    <property type="term" value="F:cysteine-type endopeptidase activity"/>
    <property type="evidence" value="ECO:0007669"/>
    <property type="project" value="UniProtKB-EC"/>
</dbReference>
<protein>
    <recommendedName>
        <fullName evidence="3 9">Cysteine proteinase 1, mitochondrial</fullName>
        <ecNumber evidence="2 9">3.4.22.40</ecNumber>
    </recommendedName>
</protein>
<dbReference type="PANTHER" id="PTHR10363:SF2">
    <property type="entry name" value="BLEOMYCIN HYDROLASE"/>
    <property type="match status" value="1"/>
</dbReference>
<dbReference type="InterPro" id="IPR038765">
    <property type="entry name" value="Papain-like_cys_pep_sf"/>
</dbReference>
<evidence type="ECO:0000256" key="7">
    <source>
        <dbReference type="ARBA" id="ARBA00025347"/>
    </source>
</evidence>
<comment type="catalytic activity">
    <reaction evidence="1 9">
        <text>Inactivates bleomycin B2 (a cytotoxic glycometallopeptide) by hydrolysis of a carboxyamide bond of beta-aminoalanine, but also shows general aminopeptidase activity. The specificity varies somewhat with source, but amino acid arylamides of Met, Leu and Ala are preferred.</text>
        <dbReference type="EC" id="3.4.22.40"/>
    </reaction>
</comment>
<dbReference type="GO" id="GO:0009636">
    <property type="term" value="P:response to toxic substance"/>
    <property type="evidence" value="ECO:0007669"/>
    <property type="project" value="TreeGrafter"/>
</dbReference>
<dbReference type="GO" id="GO:0070005">
    <property type="term" value="F:cysteine-type aminopeptidase activity"/>
    <property type="evidence" value="ECO:0007669"/>
    <property type="project" value="InterPro"/>
</dbReference>
<evidence type="ECO:0000256" key="1">
    <source>
        <dbReference type="ARBA" id="ARBA00000423"/>
    </source>
</evidence>
<feature type="active site" evidence="10">
    <location>
        <position position="108"/>
    </location>
</feature>
<dbReference type="EMBL" id="LNZH02000150">
    <property type="protein sequence ID" value="OCB89713.1"/>
    <property type="molecule type" value="Genomic_DNA"/>
</dbReference>
<evidence type="ECO:0000256" key="4">
    <source>
        <dbReference type="ARBA" id="ARBA00022670"/>
    </source>
</evidence>
<comment type="function">
    <text evidence="9">Has aminopeptidase activity, shortening substrate peptides sequentially by 1 amino acid. Has bleomycin hydrolase activity, which can protect the cell from the toxic effects of bleomycin. Has homocysteine-thiolactonase activity, protecting the cell against homocysteine toxicity.</text>
</comment>
<dbReference type="GO" id="GO:0006508">
    <property type="term" value="P:proteolysis"/>
    <property type="evidence" value="ECO:0007669"/>
    <property type="project" value="UniProtKB-KW"/>
</dbReference>
<dbReference type="InterPro" id="IPR000169">
    <property type="entry name" value="Pept_cys_AS"/>
</dbReference>
<comment type="subcellular location">
    <subcellularLocation>
        <location evidence="9">Mitochondrion</location>
    </subcellularLocation>
    <subcellularLocation>
        <location evidence="9">Cytoplasm</location>
    </subcellularLocation>
</comment>
<sequence>MGASQSMQKRSVTTTVEDEKFIRVGQQDSLAKEPLSVDGSISLKNVGAWEHEASNDLKVQLARTILVDTDFKSVLAAREARVADTHIFNLQLDFKTEPITNQKSSGRCWLFATTNVLRHAIIQKLALKEFQLSQSYLFFWDKLNKSNYYLEQMIATAGLPLDDRVVNHLTDEVLSDGGQWDMAVNLLETYGVVPQPVYPESYSSSSSSNLNKLIKLKLREHGLILRRLSTSIRESETKEDLILAVRAKKEELMADIWNIVTSTLGVPPRPDSKFTWDYYDKDGKPKSWSGTPLEFYRAFTSKEYPSAESFSLIHDPRNAYRKLYTVDKLGNIWGGRPVLYVNTEIDDLKASVIKLLKAGQPVFFGCDVGQFSDRDAGIMDTSLHKPSLENAFNISLGMTKAERLQTNESQMTHAMVITGAHIDPSTGFVRRYRVENSWGPEPGEKGYFVMTDAWFDEFVYQVVVPKKLAPRELVQVFEEGERIILPPWDPMGALA</sequence>
<evidence type="ECO:0000256" key="6">
    <source>
        <dbReference type="ARBA" id="ARBA00022807"/>
    </source>
</evidence>
<evidence type="ECO:0000256" key="3">
    <source>
        <dbReference type="ARBA" id="ARBA00016900"/>
    </source>
</evidence>
<comment type="subunit">
    <text evidence="8">Homohexamer. Binds to nucleic acids. Binds single-stranded DNA and RNA with higher affinity than double-stranded DNA.</text>
</comment>
<dbReference type="InterPro" id="IPR004134">
    <property type="entry name" value="Peptidase_C1B"/>
</dbReference>
<evidence type="ECO:0000256" key="9">
    <source>
        <dbReference type="PIRNR" id="PIRNR005700"/>
    </source>
</evidence>